<accession>A0A1Y6BNW4</accession>
<evidence type="ECO:0000313" key="1">
    <source>
        <dbReference type="EMBL" id="SMF12546.1"/>
    </source>
</evidence>
<keyword evidence="2" id="KW-1185">Reference proteome</keyword>
<dbReference type="STRING" id="1513793.SAMN06296036_105176"/>
<sequence length="187" mass="21370">MRSLTLIFVVLASLKQGVAQEQAVPPSRGPDYRLQHQYGANKGFYSLGIGYENHGFEPSVSIGWTPPNISQLNFELNWQVWRAAKKEVFECLLGFSLLLNGSPNTYFELPKQYPNKYYPPNAYFFGVQAVLRHHNFYVEISMLDYYFEVLARNAPGTMRSGDLLSVGVGYVQEIDLSWSEFLEILKL</sequence>
<dbReference type="EMBL" id="FWZT01000005">
    <property type="protein sequence ID" value="SMF12546.1"/>
    <property type="molecule type" value="Genomic_DNA"/>
</dbReference>
<evidence type="ECO:0000313" key="2">
    <source>
        <dbReference type="Proteomes" id="UP000192907"/>
    </source>
</evidence>
<organism evidence="1 2">
    <name type="scientific">Pseudobacteriovorax antillogorgiicola</name>
    <dbReference type="NCBI Taxonomy" id="1513793"/>
    <lineage>
        <taxon>Bacteria</taxon>
        <taxon>Pseudomonadati</taxon>
        <taxon>Bdellovibrionota</taxon>
        <taxon>Oligoflexia</taxon>
        <taxon>Oligoflexales</taxon>
        <taxon>Pseudobacteriovoracaceae</taxon>
        <taxon>Pseudobacteriovorax</taxon>
    </lineage>
</organism>
<reference evidence="2" key="1">
    <citation type="submission" date="2017-04" db="EMBL/GenBank/DDBJ databases">
        <authorList>
            <person name="Varghese N."/>
            <person name="Submissions S."/>
        </authorList>
    </citation>
    <scope>NUCLEOTIDE SEQUENCE [LARGE SCALE GENOMIC DNA]</scope>
    <source>
        <strain evidence="2">RKEM611</strain>
    </source>
</reference>
<dbReference type="AlphaFoldDB" id="A0A1Y6BNW4"/>
<protein>
    <submittedName>
        <fullName evidence="1">Uncharacterized protein</fullName>
    </submittedName>
</protein>
<name>A0A1Y6BNW4_9BACT</name>
<dbReference type="Proteomes" id="UP000192907">
    <property type="component" value="Unassembled WGS sequence"/>
</dbReference>
<proteinExistence type="predicted"/>
<dbReference type="RefSeq" id="WP_132317355.1">
    <property type="nucleotide sequence ID" value="NZ_FWZT01000005.1"/>
</dbReference>
<gene>
    <name evidence="1" type="ORF">SAMN06296036_105176</name>
</gene>